<dbReference type="Gene3D" id="3.60.21.10">
    <property type="match status" value="1"/>
</dbReference>
<dbReference type="AlphaFoldDB" id="A0A0L0D3W4"/>
<dbReference type="SUPFAM" id="SSF56300">
    <property type="entry name" value="Metallo-dependent phosphatases"/>
    <property type="match status" value="1"/>
</dbReference>
<accession>A0A0L0D3W4</accession>
<dbReference type="OMA" id="NVHGHTH"/>
<dbReference type="PANTHER" id="PTHR37523:SF1">
    <property type="entry name" value="CALCINEURIN-LIKE PHOSPHOESTERASE DOMAIN-CONTAINING PROTEIN"/>
    <property type="match status" value="1"/>
</dbReference>
<dbReference type="GO" id="GO:0016787">
    <property type="term" value="F:hydrolase activity"/>
    <property type="evidence" value="ECO:0007669"/>
    <property type="project" value="InterPro"/>
</dbReference>
<evidence type="ECO:0000259" key="2">
    <source>
        <dbReference type="Pfam" id="PF00149"/>
    </source>
</evidence>
<dbReference type="PANTHER" id="PTHR37523">
    <property type="entry name" value="METALLOPHOSPHOESTERASE"/>
    <property type="match status" value="1"/>
</dbReference>
<evidence type="ECO:0000256" key="1">
    <source>
        <dbReference type="SAM" id="MobiDB-lite"/>
    </source>
</evidence>
<dbReference type="InterPro" id="IPR029052">
    <property type="entry name" value="Metallo-depent_PP-like"/>
</dbReference>
<dbReference type="STRING" id="461836.A0A0L0D3W4"/>
<dbReference type="Pfam" id="PF00149">
    <property type="entry name" value="Metallophos"/>
    <property type="match status" value="1"/>
</dbReference>
<dbReference type="GeneID" id="25563072"/>
<gene>
    <name evidence="3" type="ORF">AMSG_03472</name>
</gene>
<organism evidence="3 4">
    <name type="scientific">Thecamonas trahens ATCC 50062</name>
    <dbReference type="NCBI Taxonomy" id="461836"/>
    <lineage>
        <taxon>Eukaryota</taxon>
        <taxon>Apusozoa</taxon>
        <taxon>Apusomonadida</taxon>
        <taxon>Apusomonadidae</taxon>
        <taxon>Thecamonas</taxon>
    </lineage>
</organism>
<dbReference type="RefSeq" id="XP_013759827.1">
    <property type="nucleotide sequence ID" value="XM_013904373.1"/>
</dbReference>
<dbReference type="eggNOG" id="ENOG502S3P6">
    <property type="taxonomic scope" value="Eukaryota"/>
</dbReference>
<dbReference type="OrthoDB" id="2412157at2759"/>
<protein>
    <submittedName>
        <fullName evidence="3">Ser/Thr protein phosphatase</fullName>
    </submittedName>
</protein>
<dbReference type="EMBL" id="GL349445">
    <property type="protein sequence ID" value="KNC47047.1"/>
    <property type="molecule type" value="Genomic_DNA"/>
</dbReference>
<sequence>MAEAAGGTAGTSREEEAHVSVGSVGEASSNRRNMAAYVGWTDEAARAGDEVRMVVVSDVHGEVAQAHRAVAWVADNGVAPDVVVVLGDLANIKTAEMEQPAAAMAAEGDVAVLLDILANIDAPLVWIPGNHDPPVAHQPGCSSPQLVDGTHSAHLSVVPLARDLLMVGCGGSVPALDGDGAQVWDGYPWTEEQLEAALESVAGPLVGKSTSEKASIVLLTHCGPSRCSTTVYPRAPPASEVLTGSGALERLLRRPEMQAAVTVNMHGHTHPGWGLGHIGMVPVFNPGSLRDGRLGLVRLRRSVRPSGELGEWQVSRAEIVVLPP</sequence>
<feature type="domain" description="Calcineurin-like phosphoesterase" evidence="2">
    <location>
        <begin position="52"/>
        <end position="271"/>
    </location>
</feature>
<feature type="region of interest" description="Disordered" evidence="1">
    <location>
        <begin position="1"/>
        <end position="25"/>
    </location>
</feature>
<proteinExistence type="predicted"/>
<keyword evidence="4" id="KW-1185">Reference proteome</keyword>
<dbReference type="Proteomes" id="UP000054408">
    <property type="component" value="Unassembled WGS sequence"/>
</dbReference>
<evidence type="ECO:0000313" key="3">
    <source>
        <dbReference type="EMBL" id="KNC47047.1"/>
    </source>
</evidence>
<dbReference type="InterPro" id="IPR004843">
    <property type="entry name" value="Calcineurin-like_PHP"/>
</dbReference>
<name>A0A0L0D3W4_THETB</name>
<evidence type="ECO:0000313" key="4">
    <source>
        <dbReference type="Proteomes" id="UP000054408"/>
    </source>
</evidence>
<reference evidence="3 4" key="1">
    <citation type="submission" date="2010-05" db="EMBL/GenBank/DDBJ databases">
        <title>The Genome Sequence of Thecamonas trahens ATCC 50062.</title>
        <authorList>
            <consortium name="The Broad Institute Genome Sequencing Platform"/>
            <person name="Russ C."/>
            <person name="Cuomo C."/>
            <person name="Shea T."/>
            <person name="Young S.K."/>
            <person name="Zeng Q."/>
            <person name="Koehrsen M."/>
            <person name="Haas B."/>
            <person name="Borodovsky M."/>
            <person name="Guigo R."/>
            <person name="Alvarado L."/>
            <person name="Berlin A."/>
            <person name="Bochicchio J."/>
            <person name="Borenstein D."/>
            <person name="Chapman S."/>
            <person name="Chen Z."/>
            <person name="Freedman E."/>
            <person name="Gellesch M."/>
            <person name="Goldberg J."/>
            <person name="Griggs A."/>
            <person name="Gujja S."/>
            <person name="Heilman E."/>
            <person name="Heiman D."/>
            <person name="Hepburn T."/>
            <person name="Howarth C."/>
            <person name="Jen D."/>
            <person name="Larson L."/>
            <person name="Mehta T."/>
            <person name="Park D."/>
            <person name="Pearson M."/>
            <person name="Roberts A."/>
            <person name="Saif S."/>
            <person name="Shenoy N."/>
            <person name="Sisk P."/>
            <person name="Stolte C."/>
            <person name="Sykes S."/>
            <person name="Thomson T."/>
            <person name="Walk T."/>
            <person name="White J."/>
            <person name="Yandava C."/>
            <person name="Burger G."/>
            <person name="Gray M.W."/>
            <person name="Holland P.W.H."/>
            <person name="King N."/>
            <person name="Lang F.B.F."/>
            <person name="Roger A.J."/>
            <person name="Ruiz-Trillo I."/>
            <person name="Lander E."/>
            <person name="Nusbaum C."/>
        </authorList>
    </citation>
    <scope>NUCLEOTIDE SEQUENCE [LARGE SCALE GENOMIC DNA]</scope>
    <source>
        <strain evidence="3 4">ATCC 50062</strain>
    </source>
</reference>